<organism evidence="2 3">
    <name type="scientific">Micromonospora rosaria</name>
    <dbReference type="NCBI Taxonomy" id="47874"/>
    <lineage>
        <taxon>Bacteria</taxon>
        <taxon>Bacillati</taxon>
        <taxon>Actinomycetota</taxon>
        <taxon>Actinomycetes</taxon>
        <taxon>Micromonosporales</taxon>
        <taxon>Micromonosporaceae</taxon>
        <taxon>Micromonospora</taxon>
    </lineage>
</organism>
<name>A0A136PLJ8_9ACTN</name>
<dbReference type="EMBL" id="LRQV01000119">
    <property type="protein sequence ID" value="KXK59335.1"/>
    <property type="molecule type" value="Genomic_DNA"/>
</dbReference>
<evidence type="ECO:0000313" key="2">
    <source>
        <dbReference type="EMBL" id="KXK59335.1"/>
    </source>
</evidence>
<comment type="caution">
    <text evidence="2">The sequence shown here is derived from an EMBL/GenBank/DDBJ whole genome shotgun (WGS) entry which is preliminary data.</text>
</comment>
<reference evidence="2 3" key="1">
    <citation type="submission" date="2016-01" db="EMBL/GenBank/DDBJ databases">
        <title>Whole genome sequence and analysis of Micromonospora rosaria DSM 803, which can produce antibacterial substance rosamicin.</title>
        <authorList>
            <person name="Yang H."/>
            <person name="He X."/>
            <person name="Zhu D."/>
        </authorList>
    </citation>
    <scope>NUCLEOTIDE SEQUENCE [LARGE SCALE GENOMIC DNA]</scope>
    <source>
        <strain evidence="2 3">DSM 803</strain>
    </source>
</reference>
<sequence>MWAGRLDKVEIEPRPEQVSRQPSELEQEAAATALREAVGEGRLTLEEFSDRVGAVWAAERIEDLERAMAGVVVQPPPVGSTQTVSTVVAILGDQRRVGRWRLPARLRTFSLLGDVHLDLRTTVCAEAVVEIEAWSLLGDIKITVPDGVDVELAGIGLLSDRELQLAPIPPVPGTPRIRIRAHTLLGDVKVRSTGSGKDVVGWRRWLLGQQSAPGSGR</sequence>
<protein>
    <recommendedName>
        <fullName evidence="1">DUF1707 domain-containing protein</fullName>
    </recommendedName>
</protein>
<dbReference type="Pfam" id="PF08044">
    <property type="entry name" value="DUF1707"/>
    <property type="match status" value="1"/>
</dbReference>
<dbReference type="Proteomes" id="UP000070620">
    <property type="component" value="Unassembled WGS sequence"/>
</dbReference>
<accession>A0A136PLJ8</accession>
<dbReference type="InterPro" id="IPR012551">
    <property type="entry name" value="DUF1707_SHOCT-like"/>
</dbReference>
<keyword evidence="3" id="KW-1185">Reference proteome</keyword>
<proteinExistence type="predicted"/>
<dbReference type="PANTHER" id="PTHR40763:SF4">
    <property type="entry name" value="DUF1707 DOMAIN-CONTAINING PROTEIN"/>
    <property type="match status" value="1"/>
</dbReference>
<evidence type="ECO:0000313" key="3">
    <source>
        <dbReference type="Proteomes" id="UP000070620"/>
    </source>
</evidence>
<dbReference type="AlphaFoldDB" id="A0A136PLJ8"/>
<evidence type="ECO:0000259" key="1">
    <source>
        <dbReference type="Pfam" id="PF08044"/>
    </source>
</evidence>
<dbReference type="PANTHER" id="PTHR40763">
    <property type="entry name" value="MEMBRANE PROTEIN-RELATED"/>
    <property type="match status" value="1"/>
</dbReference>
<feature type="domain" description="DUF1707" evidence="1">
    <location>
        <begin position="24"/>
        <end position="69"/>
    </location>
</feature>
<gene>
    <name evidence="2" type="ORF">AWW66_24815</name>
</gene>